<comment type="caution">
    <text evidence="1">The sequence shown here is derived from an EMBL/GenBank/DDBJ whole genome shotgun (WGS) entry which is preliminary data.</text>
</comment>
<evidence type="ECO:0000313" key="1">
    <source>
        <dbReference type="EMBL" id="TXR55764.1"/>
    </source>
</evidence>
<organism evidence="1 2">
    <name type="scientific">Quadrisphaera setariae</name>
    <dbReference type="NCBI Taxonomy" id="2593304"/>
    <lineage>
        <taxon>Bacteria</taxon>
        <taxon>Bacillati</taxon>
        <taxon>Actinomycetota</taxon>
        <taxon>Actinomycetes</taxon>
        <taxon>Kineosporiales</taxon>
        <taxon>Kineosporiaceae</taxon>
        <taxon>Quadrisphaera</taxon>
    </lineage>
</organism>
<dbReference type="OrthoDB" id="4578167at2"/>
<dbReference type="EMBL" id="VKAC01000007">
    <property type="protein sequence ID" value="TXR55764.1"/>
    <property type="molecule type" value="Genomic_DNA"/>
</dbReference>
<dbReference type="Proteomes" id="UP000321234">
    <property type="component" value="Unassembled WGS sequence"/>
</dbReference>
<proteinExistence type="predicted"/>
<sequence>MGLLDRLLKRRPKALTVSMVEQVQVERAPMEPLTKVLSAVAPAAAHLPVLLARTAPQTASTAVEPSALVSVEDRREHRHAARQAHVADAQHRHEQELQGKGEGADAHAARGRTVRGKPYYLWVETIEQLKREARHEEVLALLYECIAAAERDRRGGAPAPAYTEHAAIVHRKMGDHDAEIAVIKRWLRLAPENEPKLARMSDRLTKASALQERKRVPS</sequence>
<dbReference type="RefSeq" id="WP_147926820.1">
    <property type="nucleotide sequence ID" value="NZ_VKAC01000007.1"/>
</dbReference>
<protein>
    <submittedName>
        <fullName evidence="1">Uncharacterized protein</fullName>
    </submittedName>
</protein>
<reference evidence="1 2" key="1">
    <citation type="submission" date="2019-07" db="EMBL/GenBank/DDBJ databases">
        <title>Quadrisphaera sp. strain DD2A genome sequencing and assembly.</title>
        <authorList>
            <person name="Kim I."/>
        </authorList>
    </citation>
    <scope>NUCLEOTIDE SEQUENCE [LARGE SCALE GENOMIC DNA]</scope>
    <source>
        <strain evidence="1 2">DD2A</strain>
    </source>
</reference>
<name>A0A5C8ZE36_9ACTN</name>
<keyword evidence="2" id="KW-1185">Reference proteome</keyword>
<gene>
    <name evidence="1" type="ORF">FMM08_13150</name>
</gene>
<dbReference type="AlphaFoldDB" id="A0A5C8ZE36"/>
<accession>A0A5C8ZE36</accession>
<evidence type="ECO:0000313" key="2">
    <source>
        <dbReference type="Proteomes" id="UP000321234"/>
    </source>
</evidence>